<dbReference type="EMBL" id="JBBNAG010000004">
    <property type="protein sequence ID" value="KAK9141283.1"/>
    <property type="molecule type" value="Genomic_DNA"/>
</dbReference>
<keyword evidence="2" id="KW-1185">Reference proteome</keyword>
<comment type="caution">
    <text evidence="1">The sequence shown here is derived from an EMBL/GenBank/DDBJ whole genome shotgun (WGS) entry which is preliminary data.</text>
</comment>
<name>A0AAP0JW53_9MAGN</name>
<dbReference type="AlphaFoldDB" id="A0AAP0JW53"/>
<evidence type="ECO:0000313" key="1">
    <source>
        <dbReference type="EMBL" id="KAK9141283.1"/>
    </source>
</evidence>
<dbReference type="Proteomes" id="UP001419268">
    <property type="component" value="Unassembled WGS sequence"/>
</dbReference>
<evidence type="ECO:0000313" key="2">
    <source>
        <dbReference type="Proteomes" id="UP001419268"/>
    </source>
</evidence>
<protein>
    <submittedName>
        <fullName evidence="1">Uncharacterized protein</fullName>
    </submittedName>
</protein>
<proteinExistence type="predicted"/>
<sequence>MDKDRRKASCRFLWHFFFFGRLRRDTAERSISMSVALPIKMAQLAPRAIQERVPSHYNYAAPIPHNPTSYAYKGISDISSKARLFPSYHTSRLLLPL</sequence>
<accession>A0AAP0JW53</accession>
<reference evidence="1 2" key="1">
    <citation type="submission" date="2024-01" db="EMBL/GenBank/DDBJ databases">
        <title>Genome assemblies of Stephania.</title>
        <authorList>
            <person name="Yang L."/>
        </authorList>
    </citation>
    <scope>NUCLEOTIDE SEQUENCE [LARGE SCALE GENOMIC DNA]</scope>
    <source>
        <strain evidence="1">JXDWG</strain>
        <tissue evidence="1">Leaf</tissue>
    </source>
</reference>
<gene>
    <name evidence="1" type="ORF">Scep_010964</name>
</gene>
<organism evidence="1 2">
    <name type="scientific">Stephania cephalantha</name>
    <dbReference type="NCBI Taxonomy" id="152367"/>
    <lineage>
        <taxon>Eukaryota</taxon>
        <taxon>Viridiplantae</taxon>
        <taxon>Streptophyta</taxon>
        <taxon>Embryophyta</taxon>
        <taxon>Tracheophyta</taxon>
        <taxon>Spermatophyta</taxon>
        <taxon>Magnoliopsida</taxon>
        <taxon>Ranunculales</taxon>
        <taxon>Menispermaceae</taxon>
        <taxon>Menispermoideae</taxon>
        <taxon>Cissampelideae</taxon>
        <taxon>Stephania</taxon>
    </lineage>
</organism>